<evidence type="ECO:0000313" key="5">
    <source>
        <dbReference type="Proteomes" id="UP000234951"/>
    </source>
</evidence>
<evidence type="ECO:0000313" key="4">
    <source>
        <dbReference type="EMBL" id="PLS00314.1"/>
    </source>
</evidence>
<dbReference type="OrthoDB" id="306388at2"/>
<dbReference type="PRINTS" id="PR00081">
    <property type="entry name" value="GDHRDH"/>
</dbReference>
<dbReference type="EMBL" id="PGVD01000012">
    <property type="protein sequence ID" value="PLS00314.1"/>
    <property type="molecule type" value="Genomic_DNA"/>
</dbReference>
<evidence type="ECO:0000313" key="6">
    <source>
        <dbReference type="Proteomes" id="UP000235114"/>
    </source>
</evidence>
<dbReference type="PANTHER" id="PTHR24321">
    <property type="entry name" value="DEHYDROGENASES, SHORT CHAIN"/>
    <property type="match status" value="1"/>
</dbReference>
<dbReference type="AlphaFoldDB" id="A0A2N5GSC4"/>
<dbReference type="Proteomes" id="UP000235114">
    <property type="component" value="Unassembled WGS sequence"/>
</dbReference>
<dbReference type="RefSeq" id="WP_101575328.1">
    <property type="nucleotide sequence ID" value="NZ_PGVA01000002.1"/>
</dbReference>
<reference evidence="3 5" key="1">
    <citation type="submission" date="2017-11" db="EMBL/GenBank/DDBJ databases">
        <title>Comparitive Functional Genomics of Dry Heat Resistant strains isolated from the Viking Spacecraft.</title>
        <authorList>
            <person name="Seuylemezian A."/>
            <person name="Cooper K."/>
            <person name="Vaishampayan P."/>
        </authorList>
    </citation>
    <scope>NUCLEOTIDE SEQUENCE [LARGE SCALE GENOMIC DNA]</scope>
    <source>
        <strain evidence="3 5">M4.6</strain>
    </source>
</reference>
<dbReference type="GO" id="GO:0008206">
    <property type="term" value="P:bile acid metabolic process"/>
    <property type="evidence" value="ECO:0007669"/>
    <property type="project" value="UniProtKB-ARBA"/>
</dbReference>
<evidence type="ECO:0000313" key="3">
    <source>
        <dbReference type="EMBL" id="PLR86543.1"/>
    </source>
</evidence>
<dbReference type="InterPro" id="IPR002347">
    <property type="entry name" value="SDR_fam"/>
</dbReference>
<proteinExistence type="inferred from homology"/>
<keyword evidence="6" id="KW-1185">Reference proteome</keyword>
<dbReference type="PANTHER" id="PTHR24321:SF8">
    <property type="entry name" value="ESTRADIOL 17-BETA-DEHYDROGENASE 8-RELATED"/>
    <property type="match status" value="1"/>
</dbReference>
<dbReference type="Pfam" id="PF13561">
    <property type="entry name" value="adh_short_C2"/>
    <property type="match status" value="1"/>
</dbReference>
<dbReference type="Proteomes" id="UP000234951">
    <property type="component" value="Unassembled WGS sequence"/>
</dbReference>
<comment type="caution">
    <text evidence="3">The sequence shown here is derived from an EMBL/GenBank/DDBJ whole genome shotgun (WGS) entry which is preliminary data.</text>
</comment>
<comment type="similarity">
    <text evidence="1">Belongs to the short-chain dehydrogenases/reductases (SDR) family.</text>
</comment>
<dbReference type="SUPFAM" id="SSF51735">
    <property type="entry name" value="NAD(P)-binding Rossmann-fold domains"/>
    <property type="match status" value="1"/>
</dbReference>
<evidence type="ECO:0000256" key="1">
    <source>
        <dbReference type="ARBA" id="ARBA00006484"/>
    </source>
</evidence>
<gene>
    <name evidence="3" type="ORF">CU635_01085</name>
    <name evidence="4" type="ORF">CVD25_03490</name>
</gene>
<reference evidence="4 6" key="2">
    <citation type="submission" date="2017-12" db="EMBL/GenBank/DDBJ databases">
        <title>Comparative Functional Genomics of Dry Heat Resistant strains isolated from the Viking Spacecraft.</title>
        <authorList>
            <person name="Seuylemezian A."/>
            <person name="Cooper K."/>
            <person name="Vaishampayan P."/>
        </authorList>
    </citation>
    <scope>NUCLEOTIDE SEQUENCE [LARGE SCALE GENOMIC DNA]</scope>
    <source>
        <strain evidence="4 6">ATCC 29669</strain>
    </source>
</reference>
<organism evidence="3 5">
    <name type="scientific">Bacillus canaveralius</name>
    <dbReference type="NCBI Taxonomy" id="1403243"/>
    <lineage>
        <taxon>Bacteria</taxon>
        <taxon>Bacillati</taxon>
        <taxon>Bacillota</taxon>
        <taxon>Bacilli</taxon>
        <taxon>Bacillales</taxon>
        <taxon>Bacillaceae</taxon>
        <taxon>Bacillus</taxon>
    </lineage>
</organism>
<sequence>MSFSDKVVLVTGAAAGIGKESVKAFADQGAKVVLVDLDIGTLKATAKELELQEGNYLLVAADVSKEEEVEQYVQKTVEQFGSIDVFFNNAGVEGKVLPITDYPAETLDLVLNVNVKGVFFGLKHVLRIMKEQKSGAVINNSSVAGLSGSPNVSAYIASKHAVIGLTKAVAVEVAQFGVRVNAVCPSPVNTRMMRSLESGFSPDDAEAAKEQLTQTIPLKRYGESADVANLVLFLASEQASFITGVACPVDGGLTAQ</sequence>
<dbReference type="PRINTS" id="PR00080">
    <property type="entry name" value="SDRFAMILY"/>
</dbReference>
<dbReference type="Gene3D" id="3.40.50.720">
    <property type="entry name" value="NAD(P)-binding Rossmann-like Domain"/>
    <property type="match status" value="1"/>
</dbReference>
<name>A0A2N5GSC4_9BACI</name>
<dbReference type="FunFam" id="3.40.50.720:FF:000084">
    <property type="entry name" value="Short-chain dehydrogenase reductase"/>
    <property type="match status" value="1"/>
</dbReference>
<accession>A0A2N5GSC4</accession>
<dbReference type="InterPro" id="IPR036291">
    <property type="entry name" value="NAD(P)-bd_dom_sf"/>
</dbReference>
<keyword evidence="2" id="KW-0560">Oxidoreductase</keyword>
<dbReference type="EMBL" id="PGVA01000002">
    <property type="protein sequence ID" value="PLR86543.1"/>
    <property type="molecule type" value="Genomic_DNA"/>
</dbReference>
<protein>
    <submittedName>
        <fullName evidence="3">Oxidoreductase</fullName>
    </submittedName>
</protein>
<evidence type="ECO:0000256" key="2">
    <source>
        <dbReference type="ARBA" id="ARBA00023002"/>
    </source>
</evidence>
<dbReference type="GO" id="GO:0016491">
    <property type="term" value="F:oxidoreductase activity"/>
    <property type="evidence" value="ECO:0007669"/>
    <property type="project" value="UniProtKB-KW"/>
</dbReference>
<dbReference type="NCBIfam" id="NF005559">
    <property type="entry name" value="PRK07231.1"/>
    <property type="match status" value="1"/>
</dbReference>